<feature type="domain" description="Acyl-CoA oxidase/dehydrogenase middle" evidence="14">
    <location>
        <begin position="129"/>
        <end position="208"/>
    </location>
</feature>
<evidence type="ECO:0000256" key="12">
    <source>
        <dbReference type="ARBA" id="ARBA00048445"/>
    </source>
</evidence>
<name>A0ABM9I9I7_9GAMM</name>
<feature type="domain" description="Acyl-CoA dehydrogenase/oxidase N-terminal" evidence="15">
    <location>
        <begin position="28"/>
        <end position="106"/>
    </location>
</feature>
<dbReference type="SUPFAM" id="SSF56645">
    <property type="entry name" value="Acyl-CoA dehydrogenase NM domain-like"/>
    <property type="match status" value="1"/>
</dbReference>
<dbReference type="PANTHER" id="PTHR43884:SF12">
    <property type="entry name" value="ISOVALERYL-COA DEHYDROGENASE, MITOCHONDRIAL-RELATED"/>
    <property type="match status" value="1"/>
</dbReference>
<evidence type="ECO:0000256" key="2">
    <source>
        <dbReference type="ARBA" id="ARBA00022630"/>
    </source>
</evidence>
<evidence type="ECO:0000256" key="3">
    <source>
        <dbReference type="ARBA" id="ARBA00022643"/>
    </source>
</evidence>
<dbReference type="EMBL" id="OX458333">
    <property type="protein sequence ID" value="CAI8975234.1"/>
    <property type="molecule type" value="Genomic_DNA"/>
</dbReference>
<dbReference type="InterPro" id="IPR036250">
    <property type="entry name" value="AcylCo_DH-like_C"/>
</dbReference>
<evidence type="ECO:0000259" key="15">
    <source>
        <dbReference type="Pfam" id="PF02771"/>
    </source>
</evidence>
<dbReference type="Proteomes" id="UP001162030">
    <property type="component" value="Chromosome"/>
</dbReference>
<dbReference type="Gene3D" id="1.20.140.10">
    <property type="entry name" value="Butyryl-CoA Dehydrogenase, subunit A, domain 3"/>
    <property type="match status" value="1"/>
</dbReference>
<comment type="similarity">
    <text evidence="8">Belongs to the DszC flavin monooxygenase family.</text>
</comment>
<comment type="subcellular location">
    <subcellularLocation>
        <location evidence="1">Cytoplasm</location>
    </subcellularLocation>
</comment>
<reference evidence="17 18" key="1">
    <citation type="submission" date="2023-03" db="EMBL/GenBank/DDBJ databases">
        <authorList>
            <person name="Pearce D."/>
        </authorList>
    </citation>
    <scope>NUCLEOTIDE SEQUENCE [LARGE SCALE GENOMIC DNA]</scope>
    <source>
        <strain evidence="17">Msz</strain>
    </source>
</reference>
<comment type="catalytic activity">
    <reaction evidence="12">
        <text>dibenzothiophene 5-oxide + FMNH2 + O2 = dibenzothiophene 5,5-dioxide + FMN + H2O + H(+)</text>
        <dbReference type="Rhea" id="RHEA:49080"/>
        <dbReference type="ChEBI" id="CHEBI:15377"/>
        <dbReference type="ChEBI" id="CHEBI:15378"/>
        <dbReference type="ChEBI" id="CHEBI:15379"/>
        <dbReference type="ChEBI" id="CHEBI:23683"/>
        <dbReference type="ChEBI" id="CHEBI:57618"/>
        <dbReference type="ChEBI" id="CHEBI:58210"/>
        <dbReference type="ChEBI" id="CHEBI:90356"/>
    </reaction>
</comment>
<evidence type="ECO:0000259" key="14">
    <source>
        <dbReference type="Pfam" id="PF02770"/>
    </source>
</evidence>
<evidence type="ECO:0000256" key="6">
    <source>
        <dbReference type="ARBA" id="ARBA00023033"/>
    </source>
</evidence>
<dbReference type="Pfam" id="PF02770">
    <property type="entry name" value="Acyl-CoA_dh_M"/>
    <property type="match status" value="1"/>
</dbReference>
<keyword evidence="3" id="KW-0288">FMN</keyword>
<evidence type="ECO:0000256" key="13">
    <source>
        <dbReference type="ARBA" id="ARBA00049456"/>
    </source>
</evidence>
<evidence type="ECO:0000256" key="9">
    <source>
        <dbReference type="ARBA" id="ARBA00034328"/>
    </source>
</evidence>
<evidence type="ECO:0000259" key="16">
    <source>
        <dbReference type="Pfam" id="PF08028"/>
    </source>
</evidence>
<evidence type="ECO:0000256" key="10">
    <source>
        <dbReference type="ARBA" id="ARBA00034345"/>
    </source>
</evidence>
<gene>
    <name evidence="17" type="primary">sfnC</name>
    <name evidence="17" type="ORF">MSZNOR_4986</name>
</gene>
<evidence type="ECO:0000313" key="18">
    <source>
        <dbReference type="Proteomes" id="UP001162030"/>
    </source>
</evidence>
<dbReference type="InterPro" id="IPR013107">
    <property type="entry name" value="Acyl-CoA_DH_C"/>
</dbReference>
<dbReference type="GO" id="GO:0004497">
    <property type="term" value="F:monooxygenase activity"/>
    <property type="evidence" value="ECO:0007669"/>
    <property type="project" value="UniProtKB-KW"/>
</dbReference>
<keyword evidence="6 17" id="KW-0503">Monooxygenase</keyword>
<dbReference type="InterPro" id="IPR046373">
    <property type="entry name" value="Acyl-CoA_Oxase/DH_mid-dom_sf"/>
</dbReference>
<keyword evidence="5 17" id="KW-0560">Oxidoreductase</keyword>
<proteinExistence type="inferred from homology"/>
<dbReference type="InterPro" id="IPR037069">
    <property type="entry name" value="AcylCoA_DH/ox_N_sf"/>
</dbReference>
<protein>
    <recommendedName>
        <fullName evidence="10">Dibenzothiophene monooxygenase</fullName>
        <ecNumber evidence="9">1.14.14.21</ecNumber>
    </recommendedName>
</protein>
<comment type="pathway">
    <text evidence="7">Sulfur metabolism; dibenzothiophene degradation.</text>
</comment>
<dbReference type="PIRSF" id="PIRSF016578">
    <property type="entry name" value="HsaA"/>
    <property type="match status" value="1"/>
</dbReference>
<dbReference type="Pfam" id="PF02771">
    <property type="entry name" value="Acyl-CoA_dh_N"/>
    <property type="match status" value="1"/>
</dbReference>
<dbReference type="EC" id="1.14.14.21" evidence="9"/>
<evidence type="ECO:0000256" key="8">
    <source>
        <dbReference type="ARBA" id="ARBA00034317"/>
    </source>
</evidence>
<keyword evidence="2" id="KW-0285">Flavoprotein</keyword>
<organism evidence="17 18">
    <name type="scientific">Methylocaldum szegediense</name>
    <dbReference type="NCBI Taxonomy" id="73780"/>
    <lineage>
        <taxon>Bacteria</taxon>
        <taxon>Pseudomonadati</taxon>
        <taxon>Pseudomonadota</taxon>
        <taxon>Gammaproteobacteria</taxon>
        <taxon>Methylococcales</taxon>
        <taxon>Methylococcaceae</taxon>
        <taxon>Methylocaldum</taxon>
    </lineage>
</organism>
<dbReference type="PANTHER" id="PTHR43884">
    <property type="entry name" value="ACYL-COA DEHYDROGENASE"/>
    <property type="match status" value="1"/>
</dbReference>
<dbReference type="Gene3D" id="2.40.110.10">
    <property type="entry name" value="Butyryl-CoA Dehydrogenase, subunit A, domain 2"/>
    <property type="match status" value="1"/>
</dbReference>
<feature type="domain" description="Acyl-CoA dehydrogenase C-terminal" evidence="16">
    <location>
        <begin position="240"/>
        <end position="372"/>
    </location>
</feature>
<dbReference type="Pfam" id="PF08028">
    <property type="entry name" value="Acyl-CoA_dh_2"/>
    <property type="match status" value="1"/>
</dbReference>
<evidence type="ECO:0000256" key="5">
    <source>
        <dbReference type="ARBA" id="ARBA00023002"/>
    </source>
</evidence>
<keyword evidence="4" id="KW-0547">Nucleotide-binding</keyword>
<evidence type="ECO:0000256" key="1">
    <source>
        <dbReference type="ARBA" id="ARBA00004496"/>
    </source>
</evidence>
<dbReference type="Gene3D" id="1.10.540.10">
    <property type="entry name" value="Acyl-CoA dehydrogenase/oxidase, N-terminal domain"/>
    <property type="match status" value="1"/>
</dbReference>
<evidence type="ECO:0000256" key="4">
    <source>
        <dbReference type="ARBA" id="ARBA00022741"/>
    </source>
</evidence>
<comment type="catalytic activity">
    <reaction evidence="13">
        <text>dibenzothiophene + 2 FMNH2 + 2 O2 = dibenzothiophene 5,5-dioxide + 2 FMN + 2 H2O + 2 H(+)</text>
        <dbReference type="Rhea" id="RHEA:49072"/>
        <dbReference type="ChEBI" id="CHEBI:15377"/>
        <dbReference type="ChEBI" id="CHEBI:15378"/>
        <dbReference type="ChEBI" id="CHEBI:15379"/>
        <dbReference type="ChEBI" id="CHEBI:23681"/>
        <dbReference type="ChEBI" id="CHEBI:57618"/>
        <dbReference type="ChEBI" id="CHEBI:58210"/>
        <dbReference type="ChEBI" id="CHEBI:90356"/>
        <dbReference type="EC" id="1.14.14.21"/>
    </reaction>
</comment>
<sequence length="397" mass="44225">MPAAGSTMHEPVPIQELFGKAERLAAAFAETAVERDKAGGTAKAERDRLRESGLLNLIIPTEYGGYGLDWYDTLRIVRIISAADSSLGHLFGFQHLLLATVRLFGDQWPHYYRETVRGRWFWGNALNPLDTRARIVADGRHWLLHGIKSFCSGAMDSDQLVVSGISDQDGKLIVAVIPSDREGIRINSDWDNMGQRQTDSGTVEFHEVRIYDHEILRNPGPLGSLYASLRSLIAQLVLTNIYLGIAEGALTEARAYTRSQSRAWFLSGVESPTKDPYVLQKYGEFWVELNAASLATDHAAHLLDAAWQKEDELTAEERAETALATATAKVLATRAGLDVTQRLFEVTGARATTSAAGFDRFWRNLRTHSLHDPVDYKLLDLGEWVLNERPPVPSFYS</sequence>
<evidence type="ECO:0000256" key="7">
    <source>
        <dbReference type="ARBA" id="ARBA00034307"/>
    </source>
</evidence>
<dbReference type="InterPro" id="IPR006091">
    <property type="entry name" value="Acyl-CoA_Oxase/DH_mid-dom"/>
</dbReference>
<dbReference type="InterPro" id="IPR009100">
    <property type="entry name" value="AcylCoA_DH/oxidase_NM_dom_sf"/>
</dbReference>
<evidence type="ECO:0000256" key="11">
    <source>
        <dbReference type="ARBA" id="ARBA00047859"/>
    </source>
</evidence>
<evidence type="ECO:0000313" key="17">
    <source>
        <dbReference type="EMBL" id="CAI8975234.1"/>
    </source>
</evidence>
<accession>A0ABM9I9I7</accession>
<comment type="catalytic activity">
    <reaction evidence="11">
        <text>dibenzothiophene + FMNH2 + O2 = dibenzothiophene 5-oxide + FMN + H2O + H(+)</text>
        <dbReference type="Rhea" id="RHEA:49076"/>
        <dbReference type="ChEBI" id="CHEBI:15377"/>
        <dbReference type="ChEBI" id="CHEBI:15378"/>
        <dbReference type="ChEBI" id="CHEBI:15379"/>
        <dbReference type="ChEBI" id="CHEBI:23681"/>
        <dbReference type="ChEBI" id="CHEBI:23683"/>
        <dbReference type="ChEBI" id="CHEBI:57618"/>
        <dbReference type="ChEBI" id="CHEBI:58210"/>
    </reaction>
</comment>
<keyword evidence="18" id="KW-1185">Reference proteome</keyword>
<dbReference type="InterPro" id="IPR013786">
    <property type="entry name" value="AcylCoA_DH/ox_N"/>
</dbReference>
<dbReference type="SUPFAM" id="SSF47203">
    <property type="entry name" value="Acyl-CoA dehydrogenase C-terminal domain-like"/>
    <property type="match status" value="1"/>
</dbReference>